<proteinExistence type="predicted"/>
<reference evidence="1 2" key="1">
    <citation type="journal article" date="2005" name="Science">
        <title>Complete genome sequence and lytic phase transcription profile of a Coccolithovirus.</title>
        <authorList>
            <person name="Wilson W.H."/>
            <person name="Schroeder D.C."/>
            <person name="Allen M.J."/>
            <person name="Holden M.T.G."/>
            <person name="Parkhill J."/>
            <person name="Barrell B.G."/>
            <person name="Churcher C."/>
            <person name="Hamlin N."/>
            <person name="Mungall K."/>
            <person name="Norbertczak H."/>
            <person name="Quail M.A."/>
            <person name="Price C."/>
            <person name="Rabbinowitsch E."/>
            <person name="Walker D."/>
            <person name="Craigon M."/>
            <person name="Roy D."/>
            <person name="Ghazal P."/>
        </authorList>
    </citation>
    <scope>NUCLEOTIDE SEQUENCE [LARGE SCALE GENOMIC DNA]</scope>
    <source>
        <strain evidence="2">Isolate United Kingdom/English Channel/1999</strain>
    </source>
</reference>
<evidence type="ECO:0000313" key="1">
    <source>
        <dbReference type="EMBL" id="CAI65714.1"/>
    </source>
</evidence>
<name>Q4A2J2_EHV8U</name>
<protein>
    <submittedName>
        <fullName evidence="1">Uncharacterized protein</fullName>
    </submittedName>
</protein>
<organismHost>
    <name type="scientific">Emiliania huxleyi</name>
    <name type="common">Coccolithophore</name>
    <name type="synonym">Pontosphaera huxleyi</name>
    <dbReference type="NCBI Taxonomy" id="2903"/>
</organismHost>
<organism evidence="1 2">
    <name type="scientific">Emiliania huxleyi virus 86 (isolate United Kingdom/English Channel/1999)</name>
    <name type="common">EhV-86</name>
    <dbReference type="NCBI Taxonomy" id="654925"/>
    <lineage>
        <taxon>Viruses</taxon>
        <taxon>Varidnaviria</taxon>
        <taxon>Bamfordvirae</taxon>
        <taxon>Nucleocytoviricota</taxon>
        <taxon>Megaviricetes</taxon>
        <taxon>Algavirales</taxon>
        <taxon>Phycodnaviridae</taxon>
        <taxon>Coccolithovirus</taxon>
        <taxon>Coccolithovirus huxleyi</taxon>
        <taxon>Emiliania huxleyi virus 86</taxon>
    </lineage>
</organism>
<gene>
    <name evidence="1" type="ORF">EhV288</name>
</gene>
<sequence>MALLINNKRNAHIADLDDCDEVPEMKSPKTLFGTFASDTLDSFINNAPDDILELIAKINRSNLHAKIAEQKKNDAKEHIELTFADFCSDIKDAEYQTEGYITSIAVHNGFERATRHASNEVLFMTNKISDYIINRYNNAGAFANYDDLYNMQEDCIKQMRTAVYTSADFIFMLAQQEEE</sequence>
<evidence type="ECO:0000313" key="2">
    <source>
        <dbReference type="Proteomes" id="UP000000863"/>
    </source>
</evidence>
<dbReference type="KEGG" id="vg:3654738"/>
<dbReference type="GeneID" id="3654738"/>
<keyword evidence="2" id="KW-1185">Reference proteome</keyword>
<dbReference type="RefSeq" id="YP_294045.1">
    <property type="nucleotide sequence ID" value="NC_007346.1"/>
</dbReference>
<accession>Q4A2J2</accession>
<dbReference type="Proteomes" id="UP000000863">
    <property type="component" value="Segment"/>
</dbReference>
<dbReference type="EMBL" id="AJ890364">
    <property type="protein sequence ID" value="CAI65714.1"/>
    <property type="molecule type" value="Genomic_DNA"/>
</dbReference>